<protein>
    <submittedName>
        <fullName evidence="1">Hemerythrin domain-containing protein</fullName>
    </submittedName>
</protein>
<evidence type="ECO:0000313" key="2">
    <source>
        <dbReference type="Proteomes" id="UP001596977"/>
    </source>
</evidence>
<dbReference type="Gene3D" id="1.20.120.520">
    <property type="entry name" value="nmb1532 protein domain like"/>
    <property type="match status" value="1"/>
</dbReference>
<name>A0ABW3H9W1_9SPHN</name>
<keyword evidence="2" id="KW-1185">Reference proteome</keyword>
<sequence>MESSPIIAKLRCERARVITALDEVERLVSGAYPGSMDEIAPHRWALARDLLLHFAHVEALVLQPMMADRRADVAARAARSSADLRGVYDQYRRHFDRWQGLPAESQWDEYRAAVSLLVRRIRVRLLAEESDLFPLLPVQPGTDRITPLVEPVNYAAEAWKVRSRIYLEMEEAEAIRATA</sequence>
<proteinExistence type="predicted"/>
<comment type="caution">
    <text evidence="1">The sequence shown here is derived from an EMBL/GenBank/DDBJ whole genome shotgun (WGS) entry which is preliminary data.</text>
</comment>
<accession>A0ABW3H9W1</accession>
<reference evidence="2" key="1">
    <citation type="journal article" date="2019" name="Int. J. Syst. Evol. Microbiol.">
        <title>The Global Catalogue of Microorganisms (GCM) 10K type strain sequencing project: providing services to taxonomists for standard genome sequencing and annotation.</title>
        <authorList>
            <consortium name="The Broad Institute Genomics Platform"/>
            <consortium name="The Broad Institute Genome Sequencing Center for Infectious Disease"/>
            <person name="Wu L."/>
            <person name="Ma J."/>
        </authorList>
    </citation>
    <scope>NUCLEOTIDE SEQUENCE [LARGE SCALE GENOMIC DNA]</scope>
    <source>
        <strain evidence="2">CCUG 62982</strain>
    </source>
</reference>
<gene>
    <name evidence="1" type="ORF">ACFQ1E_18190</name>
</gene>
<dbReference type="Proteomes" id="UP001596977">
    <property type="component" value="Unassembled WGS sequence"/>
</dbReference>
<evidence type="ECO:0000313" key="1">
    <source>
        <dbReference type="EMBL" id="MFD0948275.1"/>
    </source>
</evidence>
<dbReference type="RefSeq" id="WP_264946109.1">
    <property type="nucleotide sequence ID" value="NZ_JAPDRA010000011.1"/>
</dbReference>
<dbReference type="EMBL" id="JBHTJG010000011">
    <property type="protein sequence ID" value="MFD0948275.1"/>
    <property type="molecule type" value="Genomic_DNA"/>
</dbReference>
<organism evidence="1 2">
    <name type="scientific">Sphingomonas canadensis</name>
    <dbReference type="NCBI Taxonomy" id="1219257"/>
    <lineage>
        <taxon>Bacteria</taxon>
        <taxon>Pseudomonadati</taxon>
        <taxon>Pseudomonadota</taxon>
        <taxon>Alphaproteobacteria</taxon>
        <taxon>Sphingomonadales</taxon>
        <taxon>Sphingomonadaceae</taxon>
        <taxon>Sphingomonas</taxon>
    </lineage>
</organism>